<evidence type="ECO:0000313" key="17">
    <source>
        <dbReference type="EMBL" id="AZF67892.1"/>
    </source>
</evidence>
<evidence type="ECO:0000259" key="12">
    <source>
        <dbReference type="Pfam" id="PF00136"/>
    </source>
</evidence>
<dbReference type="Proteomes" id="UP000275843">
    <property type="component" value="Chromosome"/>
</dbReference>
<dbReference type="Gene3D" id="3.90.1600.10">
    <property type="entry name" value="Palm domain of DNA polymerase"/>
    <property type="match status" value="1"/>
</dbReference>
<evidence type="ECO:0000313" key="18">
    <source>
        <dbReference type="EMBL" id="AZF70512.1"/>
    </source>
</evidence>
<accession>A0A0E3ME12</accession>
<reference evidence="26 27" key="1">
    <citation type="journal article" date="2015" name="Genome Announc.">
        <title>Complete Genome Sequence of Sulfolobus solfataricus Strain 98/2 and Evolved Derivatives.</title>
        <authorList>
            <person name="McCarthy S."/>
            <person name="Gradnigo J."/>
            <person name="Johnson T."/>
            <person name="Payne S."/>
            <person name="Lipzen A."/>
            <person name="Martin J."/>
            <person name="Schackwitz W."/>
            <person name="Moriyama E."/>
            <person name="Blum P."/>
        </authorList>
    </citation>
    <scope>NUCLEOTIDE SEQUENCE [LARGE SCALE GENOMIC DNA]</scope>
    <source>
        <strain evidence="26">98/2 SULC</strain>
        <strain evidence="14">SARC-B</strain>
        <strain evidence="15">SARC-C</strain>
        <strain evidence="16 28">SULA</strain>
        <strain evidence="27">SULB</strain>
    </source>
</reference>
<reference evidence="30 31" key="4">
    <citation type="journal article" date="2018" name="Proc. Natl. Acad. Sci. U.S.A.">
        <title>Nonmutational mechanism of inheritance in the Archaeon Sulfolobus solfataricus.</title>
        <authorList>
            <person name="Payne S."/>
            <person name="McCarthy S."/>
            <person name="Johnson T."/>
            <person name="North E."/>
            <person name="Blum P."/>
        </authorList>
    </citation>
    <scope>NUCLEOTIDE SEQUENCE [LARGE SCALE GENOMIC DNA]</scope>
    <source>
        <strain evidence="18 30">SARC-H</strain>
        <strain evidence="19 34">SARC-I</strain>
        <strain evidence="21 35">SARC-N</strain>
        <strain evidence="22 36">SARC-O</strain>
        <strain evidence="23 31">SUL120</strain>
        <strain evidence="17 32">SULG</strain>
        <strain evidence="20 33">SULM</strain>
    </source>
</reference>
<evidence type="ECO:0000313" key="23">
    <source>
        <dbReference type="EMBL" id="AZF83609.1"/>
    </source>
</evidence>
<dbReference type="Pfam" id="PF00136">
    <property type="entry name" value="DNA_pol_B"/>
    <property type="match status" value="2"/>
</dbReference>
<dbReference type="OMA" id="CNNCRPR"/>
<evidence type="ECO:0000313" key="14">
    <source>
        <dbReference type="EMBL" id="AKA73427.1"/>
    </source>
</evidence>
<evidence type="ECO:0000313" key="15">
    <source>
        <dbReference type="EMBL" id="AKA76125.1"/>
    </source>
</evidence>
<dbReference type="SUPFAM" id="SSF53098">
    <property type="entry name" value="Ribonuclease H-like"/>
    <property type="match status" value="1"/>
</dbReference>
<evidence type="ECO:0000313" key="29">
    <source>
        <dbReference type="Proteomes" id="UP000076770"/>
    </source>
</evidence>
<dbReference type="PANTHER" id="PTHR10322:SF23">
    <property type="entry name" value="DNA POLYMERASE DELTA CATALYTIC SUBUNIT"/>
    <property type="match status" value="1"/>
</dbReference>
<reference evidence="15" key="5">
    <citation type="submission" date="2018-10" db="EMBL/GenBank/DDBJ databases">
        <authorList>
            <person name="McCarthy S."/>
            <person name="Gradnigo J."/>
            <person name="Johnson T."/>
            <person name="Payne S."/>
            <person name="Lipzen A."/>
            <person name="Schackwitz W."/>
            <person name="Martin J."/>
            <person name="Moriyama E."/>
            <person name="Blum P."/>
        </authorList>
    </citation>
    <scope>NUCLEOTIDE SEQUENCE</scope>
    <source>
        <strain evidence="14">SARC-B</strain>
        <strain evidence="15">SARC-C</strain>
        <strain evidence="16">SULA</strain>
    </source>
</reference>
<dbReference type="KEGG" id="ssoa:SULA_1097"/>
<evidence type="ECO:0000313" key="31">
    <source>
        <dbReference type="Proteomes" id="UP000269431"/>
    </source>
</evidence>
<feature type="domain" description="DNA-directed DNA polymerase family B multifunctional" evidence="12">
    <location>
        <begin position="556"/>
        <end position="738"/>
    </location>
</feature>
<dbReference type="CDD" id="cd05781">
    <property type="entry name" value="DNA_polB_B3_exo"/>
    <property type="match status" value="1"/>
</dbReference>
<evidence type="ECO:0000313" key="19">
    <source>
        <dbReference type="EMBL" id="AZF73132.1"/>
    </source>
</evidence>
<dbReference type="FunFam" id="3.30.420.10:FF:000273">
    <property type="entry name" value="DNA polymerase 3"/>
    <property type="match status" value="1"/>
</dbReference>
<dbReference type="GeneID" id="1455332"/>
<dbReference type="EMBL" id="CP011057">
    <property type="protein sequence ID" value="AKA78817.1"/>
    <property type="molecule type" value="Genomic_DNA"/>
</dbReference>
<dbReference type="EC" id="2.7.7.7" evidence="2"/>
<dbReference type="InterPro" id="IPR050240">
    <property type="entry name" value="DNA_pol_type-B"/>
</dbReference>
<evidence type="ECO:0000313" key="33">
    <source>
        <dbReference type="Proteomes" id="UP000273443"/>
    </source>
</evidence>
<protein>
    <recommendedName>
        <fullName evidence="9">DNA polymerase 3</fullName>
        <ecNumber evidence="2">2.7.7.7</ecNumber>
    </recommendedName>
    <alternativeName>
        <fullName evidence="10">DNA polymerase B3</fullName>
    </alternativeName>
    <alternativeName>
        <fullName evidence="11">DNA polymerase III</fullName>
    </alternativeName>
</protein>
<evidence type="ECO:0000313" key="20">
    <source>
        <dbReference type="EMBL" id="AZF75757.1"/>
    </source>
</evidence>
<proteinExistence type="inferred from homology"/>
<evidence type="ECO:0000256" key="1">
    <source>
        <dbReference type="ARBA" id="ARBA00005755"/>
    </source>
</evidence>
<evidence type="ECO:0000256" key="10">
    <source>
        <dbReference type="ARBA" id="ARBA00076174"/>
    </source>
</evidence>
<evidence type="ECO:0000256" key="9">
    <source>
        <dbReference type="ARBA" id="ARBA00074101"/>
    </source>
</evidence>
<dbReference type="EMBL" id="CP033240">
    <property type="protein sequence ID" value="AZF80970.1"/>
    <property type="molecule type" value="Genomic_DNA"/>
</dbReference>
<feature type="domain" description="DNA-directed DNA polymerase family B multifunctional" evidence="12">
    <location>
        <begin position="374"/>
        <end position="465"/>
    </location>
</feature>
<dbReference type="GO" id="GO:0003677">
    <property type="term" value="F:DNA binding"/>
    <property type="evidence" value="ECO:0007669"/>
    <property type="project" value="UniProtKB-KW"/>
</dbReference>
<evidence type="ECO:0000313" key="34">
    <source>
        <dbReference type="Proteomes" id="UP000275843"/>
    </source>
</evidence>
<dbReference type="GO" id="GO:0006261">
    <property type="term" value="P:DNA-templated DNA replication"/>
    <property type="evidence" value="ECO:0007669"/>
    <property type="project" value="TreeGrafter"/>
</dbReference>
<dbReference type="EMBL" id="CP011056">
    <property type="protein sequence ID" value="AKA76125.1"/>
    <property type="molecule type" value="Genomic_DNA"/>
</dbReference>
<dbReference type="EMBL" id="CP050869">
    <property type="protein sequence ID" value="QPG50410.1"/>
    <property type="molecule type" value="Genomic_DNA"/>
</dbReference>
<evidence type="ECO:0000313" key="26">
    <source>
        <dbReference type="Proteomes" id="UP000033057"/>
    </source>
</evidence>
<dbReference type="EMBL" id="LT549890">
    <property type="protein sequence ID" value="SAI83631.1"/>
    <property type="molecule type" value="Genomic_DNA"/>
</dbReference>
<dbReference type="InterPro" id="IPR043502">
    <property type="entry name" value="DNA/RNA_pol_sf"/>
</dbReference>
<dbReference type="EMBL" id="CP011055">
    <property type="protein sequence ID" value="AKA73427.1"/>
    <property type="molecule type" value="Genomic_DNA"/>
</dbReference>
<sequence length="764" mass="88379">MIKDFFILDFSYEIKGNTPLVYIWSVDDEGNSSVVIDNNFRPYFYIIYEGNENEIIENIKKNCEALQITKVKRKYLGNIVDALLIQTSTPTQIKKCREKISELNNIKGIFDADIRYTMRYSLDFDLRPFTWFRAEVNEVKFDGFRTKKAYILDKILSHYEGNMPELRTIGVDFQIYSKYGSLNPRKDPIVVMSLWSKEGPMQFSLDEGIDDLKIIRRFVDYILNYDPDIIFVYDSDLLPWKYITERASSLGVKIDIGRKIGSEVSVGTYGHYSISGRLNVDLTGLLVNERSLGHVDLIDVSNYLGISPSRYSFKWYEISRYWDNEKNRRIIREYSIENARSIYLLGNYLLSTYSELVKIVGLPLDKLSVASWGNRIETSLIRTATKSGELIPIRMDNPNRPSKIKKNIIIQPKVGIYTDVYVLDISSVYSLVIRKFNIAPDTLVKEQCDDCYSSPISNYKFKREPSGLYKTFLDELSNVRDSNKIKVIEELISSFNDYVHWVNARWYSREIASAFDEFSNEIIRFIIDLIKSSGLDVILANDLLIFVTGGSRDKVNELITKINSLYNLDVKVKIFYKSLLVLDNNRYAGLSEGDKIDIARKGEEDMNLCELARNIKRKIIEEILISKDVKKAIKLVKSTVIKLRRGEFDNEELITWAKIERDLNEYNNQLPFVTAARKAIQSGYLISKDSKIGYVIVKGLGPLNDRAEPFFLVKEKNRIDIEYYVDQIFRETLKLLKPLGVNEESLKKTNITDILDLFGASKKK</sequence>
<dbReference type="InterPro" id="IPR023211">
    <property type="entry name" value="DNA_pol_palm_dom_sf"/>
</dbReference>
<dbReference type="Proteomes" id="UP000076770">
    <property type="component" value="Chromosome i"/>
</dbReference>
<evidence type="ECO:0000313" key="27">
    <source>
        <dbReference type="Proteomes" id="UP000033085"/>
    </source>
</evidence>
<keyword evidence="4" id="KW-0548">Nucleotidyltransferase</keyword>
<evidence type="ECO:0000256" key="3">
    <source>
        <dbReference type="ARBA" id="ARBA00022679"/>
    </source>
</evidence>
<dbReference type="RefSeq" id="WP_009988892.1">
    <property type="nucleotide sequence ID" value="NZ_CP011055.2"/>
</dbReference>
<dbReference type="InterPro" id="IPR036397">
    <property type="entry name" value="RNaseH_sf"/>
</dbReference>
<dbReference type="InterPro" id="IPR006133">
    <property type="entry name" value="DNA-dir_DNA_pol_B_exonuc"/>
</dbReference>
<organism evidence="15 26">
    <name type="scientific">Saccharolobus solfataricus</name>
    <name type="common">Sulfolobus solfataricus</name>
    <dbReference type="NCBI Taxonomy" id="2287"/>
    <lineage>
        <taxon>Archaea</taxon>
        <taxon>Thermoproteota</taxon>
        <taxon>Thermoprotei</taxon>
        <taxon>Sulfolobales</taxon>
        <taxon>Sulfolobaceae</taxon>
        <taxon>Saccharolobus</taxon>
    </lineage>
</organism>
<dbReference type="Proteomes" id="UP000269431">
    <property type="component" value="Chromosome"/>
</dbReference>
<dbReference type="KEGG" id="ssol:SULB_1098"/>
<keyword evidence="7" id="KW-0238">DNA-binding</keyword>
<evidence type="ECO:0000256" key="8">
    <source>
        <dbReference type="ARBA" id="ARBA00049244"/>
    </source>
</evidence>
<dbReference type="OrthoDB" id="323192at2157"/>
<dbReference type="GO" id="GO:0000166">
    <property type="term" value="F:nucleotide binding"/>
    <property type="evidence" value="ECO:0007669"/>
    <property type="project" value="InterPro"/>
</dbReference>
<reference evidence="24 37" key="6">
    <citation type="journal article" date="2020" name="Nat. Commun.">
        <title>The structures of two archaeal type IV pili illuminate evolutionary relationships.</title>
        <authorList>
            <person name="Wang F."/>
            <person name="Baquero D.P."/>
            <person name="Su Z."/>
            <person name="Beltran L.C."/>
            <person name="Prangishvili D."/>
            <person name="Krupovic M."/>
            <person name="Egelman E.H."/>
        </authorList>
    </citation>
    <scope>NUCLEOTIDE SEQUENCE [LARGE SCALE GENOMIC DNA]</scope>
    <source>
        <strain evidence="24 37">POZ149</strain>
    </source>
</reference>
<evidence type="ECO:0000256" key="6">
    <source>
        <dbReference type="ARBA" id="ARBA00022932"/>
    </source>
</evidence>
<dbReference type="EMBL" id="CP033236">
    <property type="protein sequence ID" value="AZF70512.1"/>
    <property type="molecule type" value="Genomic_DNA"/>
</dbReference>
<evidence type="ECO:0000313" key="25">
    <source>
        <dbReference type="EMBL" id="SAI83631.1"/>
    </source>
</evidence>
<dbReference type="AlphaFoldDB" id="A0A0E3ME12"/>
<evidence type="ECO:0000256" key="4">
    <source>
        <dbReference type="ARBA" id="ARBA00022695"/>
    </source>
</evidence>
<name>A0A0E3ME12_SACSO</name>
<dbReference type="Gene3D" id="3.30.342.10">
    <property type="entry name" value="DNA Polymerase, chain B, domain 1"/>
    <property type="match status" value="1"/>
</dbReference>
<evidence type="ECO:0000256" key="7">
    <source>
        <dbReference type="ARBA" id="ARBA00023125"/>
    </source>
</evidence>
<evidence type="ECO:0000256" key="2">
    <source>
        <dbReference type="ARBA" id="ARBA00012417"/>
    </source>
</evidence>
<dbReference type="Proteomes" id="UP000033085">
    <property type="component" value="Chromosome"/>
</dbReference>
<dbReference type="InterPro" id="IPR042087">
    <property type="entry name" value="DNA_pol_B_thumb"/>
</dbReference>
<evidence type="ECO:0000313" key="16">
    <source>
        <dbReference type="EMBL" id="AKA78817.1"/>
    </source>
</evidence>
<dbReference type="Proteomes" id="UP000278715">
    <property type="component" value="Chromosome"/>
</dbReference>
<dbReference type="Proteomes" id="UP000273194">
    <property type="component" value="Chromosome"/>
</dbReference>
<reference evidence="29" key="3">
    <citation type="submission" date="2016-04" db="EMBL/GenBank/DDBJ databases">
        <authorList>
            <person name="Shah S.A."/>
            <person name="Garrett R.A."/>
        </authorList>
    </citation>
    <scope>NUCLEOTIDE SEQUENCE [LARGE SCALE GENOMIC DNA]</scope>
    <source>
        <strain evidence="29">ATCC 35091 / DSM 1616 / JCM 8930 / NBRC 15331 / P1</strain>
    </source>
</reference>
<dbReference type="InterPro" id="IPR006134">
    <property type="entry name" value="DNA-dir_DNA_pol_B_multi_dom"/>
</dbReference>
<dbReference type="Gene3D" id="3.30.420.10">
    <property type="entry name" value="Ribonuclease H-like superfamily/Ribonuclease H"/>
    <property type="match status" value="1"/>
</dbReference>
<comment type="similarity">
    <text evidence="1">Belongs to the DNA polymerase type-B family.</text>
</comment>
<dbReference type="SMART" id="SM00486">
    <property type="entry name" value="POLBc"/>
    <property type="match status" value="1"/>
</dbReference>
<dbReference type="EMBL" id="CP033237">
    <property type="protein sequence ID" value="AZF73132.1"/>
    <property type="molecule type" value="Genomic_DNA"/>
</dbReference>
<evidence type="ECO:0000256" key="5">
    <source>
        <dbReference type="ARBA" id="ARBA00022705"/>
    </source>
</evidence>
<dbReference type="KEGG" id="ssof:SULC_1097"/>
<dbReference type="EMBL" id="CP033235">
    <property type="protein sequence ID" value="AZF67892.1"/>
    <property type="molecule type" value="Genomic_DNA"/>
</dbReference>
<dbReference type="Proteomes" id="UP000282269">
    <property type="component" value="Chromosome"/>
</dbReference>
<keyword evidence="3" id="KW-0808">Transferase</keyword>
<evidence type="ECO:0000313" key="28">
    <source>
        <dbReference type="Proteomes" id="UP000033106"/>
    </source>
</evidence>
<dbReference type="Proteomes" id="UP000033057">
    <property type="component" value="Chromosome"/>
</dbReference>
<dbReference type="Proteomes" id="UP000273443">
    <property type="component" value="Chromosome"/>
</dbReference>
<evidence type="ECO:0000313" key="21">
    <source>
        <dbReference type="EMBL" id="AZF78364.1"/>
    </source>
</evidence>
<dbReference type="SUPFAM" id="SSF56672">
    <property type="entry name" value="DNA/RNA polymerases"/>
    <property type="match status" value="1"/>
</dbReference>
<dbReference type="PANTHER" id="PTHR10322">
    <property type="entry name" value="DNA POLYMERASE CATALYTIC SUBUNIT"/>
    <property type="match status" value="1"/>
</dbReference>
<feature type="domain" description="DNA-directed DNA polymerase family B exonuclease" evidence="13">
    <location>
        <begin position="109"/>
        <end position="299"/>
    </location>
</feature>
<dbReference type="EMBL" id="CP033239">
    <property type="protein sequence ID" value="AZF78364.1"/>
    <property type="molecule type" value="Genomic_DNA"/>
</dbReference>
<gene>
    <name evidence="24" type="ORF">HFC64_11870</name>
    <name evidence="25" type="ORF">SSOP1_0077</name>
    <name evidence="16" type="ORF">SULA_1097</name>
    <name evidence="14" type="ORF">SULB_1098</name>
    <name evidence="15" type="ORF">SULC_1097</name>
    <name evidence="17" type="ORF">SULG_05390</name>
    <name evidence="18" type="ORF">SULH_05390</name>
    <name evidence="19" type="ORF">SULI_05390</name>
    <name evidence="20" type="ORF">SULM_05390</name>
    <name evidence="21" type="ORF">SULN_05390</name>
    <name evidence="22" type="ORF">SULO_05400</name>
    <name evidence="23" type="ORF">SULZ_05635</name>
</gene>
<dbReference type="EMBL" id="CP033241">
    <property type="protein sequence ID" value="AZF83609.1"/>
    <property type="molecule type" value="Genomic_DNA"/>
</dbReference>
<dbReference type="InterPro" id="IPR006172">
    <property type="entry name" value="DNA-dir_DNA_pol_B"/>
</dbReference>
<dbReference type="Gene3D" id="1.10.132.60">
    <property type="entry name" value="DNA polymerase family B, C-terminal domain"/>
    <property type="match status" value="1"/>
</dbReference>
<evidence type="ECO:0000313" key="37">
    <source>
        <dbReference type="Proteomes" id="UP000594632"/>
    </source>
</evidence>
<dbReference type="GeneID" id="44129042"/>
<dbReference type="Proteomes" id="UP000594632">
    <property type="component" value="Chromosome"/>
</dbReference>
<evidence type="ECO:0000259" key="13">
    <source>
        <dbReference type="Pfam" id="PF03104"/>
    </source>
</evidence>
<dbReference type="EMBL" id="CP033238">
    <property type="protein sequence ID" value="AZF75757.1"/>
    <property type="molecule type" value="Genomic_DNA"/>
</dbReference>
<dbReference type="SMR" id="A0A0E3ME12"/>
<evidence type="ECO:0000313" key="32">
    <source>
        <dbReference type="Proteomes" id="UP000273194"/>
    </source>
</evidence>
<dbReference type="PATRIC" id="fig|2287.6.peg.1156"/>
<dbReference type="Proteomes" id="UP000267993">
    <property type="component" value="Chromosome"/>
</dbReference>
<dbReference type="GO" id="GO:0003887">
    <property type="term" value="F:DNA-directed DNA polymerase activity"/>
    <property type="evidence" value="ECO:0007669"/>
    <property type="project" value="UniProtKB-KW"/>
</dbReference>
<dbReference type="InterPro" id="IPR012337">
    <property type="entry name" value="RNaseH-like_sf"/>
</dbReference>
<keyword evidence="5" id="KW-0235">DNA replication</keyword>
<evidence type="ECO:0000313" key="24">
    <source>
        <dbReference type="EMBL" id="QPG50410.1"/>
    </source>
</evidence>
<evidence type="ECO:0000313" key="30">
    <source>
        <dbReference type="Proteomes" id="UP000267993"/>
    </source>
</evidence>
<dbReference type="Pfam" id="PF03104">
    <property type="entry name" value="DNA_pol_B_exo1"/>
    <property type="match status" value="1"/>
</dbReference>
<reference evidence="25" key="2">
    <citation type="submission" date="2016-04" db="EMBL/GenBank/DDBJ databases">
        <authorList>
            <person name="Evans L.H."/>
            <person name="Alamgir A."/>
            <person name="Owens N."/>
            <person name="Weber N.D."/>
            <person name="Virtaneva K."/>
            <person name="Barbian K."/>
            <person name="Babar A."/>
            <person name="Rosenke K."/>
        </authorList>
    </citation>
    <scope>NUCLEOTIDE SEQUENCE</scope>
    <source>
        <strain evidence="25">P1</strain>
    </source>
</reference>
<comment type="catalytic activity">
    <reaction evidence="8">
        <text>DNA(n) + a 2'-deoxyribonucleoside 5'-triphosphate = DNA(n+1) + diphosphate</text>
        <dbReference type="Rhea" id="RHEA:22508"/>
        <dbReference type="Rhea" id="RHEA-COMP:17339"/>
        <dbReference type="Rhea" id="RHEA-COMP:17340"/>
        <dbReference type="ChEBI" id="CHEBI:33019"/>
        <dbReference type="ChEBI" id="CHEBI:61560"/>
        <dbReference type="ChEBI" id="CHEBI:173112"/>
        <dbReference type="EC" id="2.7.7.7"/>
    </reaction>
</comment>
<evidence type="ECO:0000313" key="22">
    <source>
        <dbReference type="EMBL" id="AZF80970.1"/>
    </source>
</evidence>
<evidence type="ECO:0000313" key="35">
    <source>
        <dbReference type="Proteomes" id="UP000278715"/>
    </source>
</evidence>
<dbReference type="Proteomes" id="UP000033106">
    <property type="component" value="Chromosome"/>
</dbReference>
<evidence type="ECO:0000256" key="11">
    <source>
        <dbReference type="ARBA" id="ARBA00077740"/>
    </source>
</evidence>
<keyword evidence="6" id="KW-0239">DNA-directed DNA polymerase</keyword>
<evidence type="ECO:0000313" key="36">
    <source>
        <dbReference type="Proteomes" id="UP000282269"/>
    </source>
</evidence>